<dbReference type="PANTHER" id="PTHR10357">
    <property type="entry name" value="ALPHA-AMYLASE FAMILY MEMBER"/>
    <property type="match status" value="1"/>
</dbReference>
<name>A0A0N8PS83_9CHLR</name>
<dbReference type="InterPro" id="IPR045857">
    <property type="entry name" value="O16G_dom_2"/>
</dbReference>
<sequence length="563" mass="63709">MQKAWWKESVVYQIYPRSFADSDGDGVGDLRGIIGKLDYLKTLGVDVVWLSPVYKSPNDDNGYDISDYQDIMTEFGTMADFDELLAGLHARGIRLLMDLVVNHTSDEHAWFVESRASQDSPYRDFYIWRPGKDGAEPNNWGSFFGGSAWQRDDATGEYFLHLFSTKQPDLNWDNPAVREAIYSMMRWWLDKGIDGFRMDVINLISKAPGLPDAPVQSAARYQFPGEFVFHGPRLLEYLGEMKREVLSKYDIFSVGEAPTATTEHGIELTHGEHGPLNMVFQFEHMDLDIASGSQIGKWDFKRLDLLDLKRVMSRWQRDLADGGWNSLYLANHDQPRPVSRFGDDTTYRVESAKLLATFLHTLQGTPYIYQGEELGMTNVPFASIDDYRDIESLNAYRELVNERGYDPAAVLPMLHAKSRDNARTPMQWDASASAGFTTGTPWIAVNPNHTTINAAQQLSDPGSVFAYYQELIRLRKANPVIVYGAYDLLLPDDPAIYAYTRTLGETQLLVILNFTAEAPEFALPAGLDASNPALLISNYPVDANELIAQITLRPYEARVYRLR</sequence>
<dbReference type="NCBIfam" id="NF008183">
    <property type="entry name" value="PRK10933.1"/>
    <property type="match status" value="1"/>
</dbReference>
<keyword evidence="3" id="KW-0326">Glycosidase</keyword>
<dbReference type="SUPFAM" id="SSF51011">
    <property type="entry name" value="Glycosyl hydrolase domain"/>
    <property type="match status" value="1"/>
</dbReference>
<dbReference type="Pfam" id="PF16657">
    <property type="entry name" value="Malt_amylase_C"/>
    <property type="match status" value="1"/>
</dbReference>
<evidence type="ECO:0000256" key="2">
    <source>
        <dbReference type="ARBA" id="ARBA00022801"/>
    </source>
</evidence>
<dbReference type="FunFam" id="3.90.400.10:FF:000002">
    <property type="entry name" value="Sucrose isomerase"/>
    <property type="match status" value="1"/>
</dbReference>
<dbReference type="SMART" id="SM00642">
    <property type="entry name" value="Aamy"/>
    <property type="match status" value="1"/>
</dbReference>
<dbReference type="InterPro" id="IPR006047">
    <property type="entry name" value="GH13_cat_dom"/>
</dbReference>
<dbReference type="Pfam" id="PF00128">
    <property type="entry name" value="Alpha-amylase"/>
    <property type="match status" value="1"/>
</dbReference>
<dbReference type="FunFam" id="2.60.40.1180:FF:000007">
    <property type="entry name" value="Sucrose isomerase"/>
    <property type="match status" value="1"/>
</dbReference>
<dbReference type="EMBL" id="LJCR01000696">
    <property type="protein sequence ID" value="KPV52005.1"/>
    <property type="molecule type" value="Genomic_DNA"/>
</dbReference>
<dbReference type="FunFam" id="3.20.20.80:FF:000064">
    <property type="entry name" value="Oligo-1,6-glucosidase"/>
    <property type="match status" value="2"/>
</dbReference>
<evidence type="ECO:0000256" key="3">
    <source>
        <dbReference type="ARBA" id="ARBA00023295"/>
    </source>
</evidence>
<dbReference type="InterPro" id="IPR017853">
    <property type="entry name" value="GH"/>
</dbReference>
<dbReference type="Gene3D" id="3.20.20.80">
    <property type="entry name" value="Glycosidases"/>
    <property type="match status" value="1"/>
</dbReference>
<dbReference type="CDD" id="cd11333">
    <property type="entry name" value="AmyAc_SI_OligoGlu_DGase"/>
    <property type="match status" value="1"/>
</dbReference>
<dbReference type="SUPFAM" id="SSF51445">
    <property type="entry name" value="(Trans)glycosidases"/>
    <property type="match status" value="1"/>
</dbReference>
<proteinExistence type="inferred from homology"/>
<dbReference type="Proteomes" id="UP000050509">
    <property type="component" value="Unassembled WGS sequence"/>
</dbReference>
<dbReference type="PANTHER" id="PTHR10357:SF184">
    <property type="entry name" value="OLIGO-1,6-GLUCOSIDASE 1"/>
    <property type="match status" value="1"/>
</dbReference>
<dbReference type="PATRIC" id="fig|186479.3.peg.9752"/>
<evidence type="ECO:0000313" key="6">
    <source>
        <dbReference type="Proteomes" id="UP000050509"/>
    </source>
</evidence>
<dbReference type="GO" id="GO:0009313">
    <property type="term" value="P:oligosaccharide catabolic process"/>
    <property type="evidence" value="ECO:0007669"/>
    <property type="project" value="TreeGrafter"/>
</dbReference>
<dbReference type="InterPro" id="IPR013780">
    <property type="entry name" value="Glyco_hydro_b"/>
</dbReference>
<evidence type="ECO:0000313" key="5">
    <source>
        <dbReference type="EMBL" id="KPV52005.1"/>
    </source>
</evidence>
<dbReference type="Gene3D" id="2.60.40.1180">
    <property type="entry name" value="Golgi alpha-mannosidase II"/>
    <property type="match status" value="1"/>
</dbReference>
<evidence type="ECO:0000259" key="4">
    <source>
        <dbReference type="SMART" id="SM00642"/>
    </source>
</evidence>
<dbReference type="GO" id="GO:0004556">
    <property type="term" value="F:alpha-amylase activity"/>
    <property type="evidence" value="ECO:0007669"/>
    <property type="project" value="TreeGrafter"/>
</dbReference>
<comment type="caution">
    <text evidence="5">The sequence shown here is derived from an EMBL/GenBank/DDBJ whole genome shotgun (WGS) entry which is preliminary data.</text>
</comment>
<evidence type="ECO:0000256" key="1">
    <source>
        <dbReference type="ARBA" id="ARBA00008061"/>
    </source>
</evidence>
<dbReference type="Gene3D" id="3.90.400.10">
    <property type="entry name" value="Oligo-1,6-glucosidase, Domain 2"/>
    <property type="match status" value="1"/>
</dbReference>
<keyword evidence="6" id="KW-1185">Reference proteome</keyword>
<reference evidence="5 6" key="1">
    <citation type="submission" date="2015-09" db="EMBL/GenBank/DDBJ databases">
        <title>Draft genome sequence of Kouleothrix aurantiaca JCM 19913.</title>
        <authorList>
            <person name="Hemp J."/>
        </authorList>
    </citation>
    <scope>NUCLEOTIDE SEQUENCE [LARGE SCALE GENOMIC DNA]</scope>
    <source>
        <strain evidence="5 6">COM-B</strain>
    </source>
</reference>
<dbReference type="InterPro" id="IPR032091">
    <property type="entry name" value="Malt_amylase-like_C"/>
</dbReference>
<comment type="similarity">
    <text evidence="1">Belongs to the glycosyl hydrolase 13 family.</text>
</comment>
<gene>
    <name evidence="5" type="ORF">SE17_18040</name>
</gene>
<protein>
    <submittedName>
        <fullName evidence="5">Oligo-1,6-glucosidase</fullName>
    </submittedName>
</protein>
<keyword evidence="2" id="KW-0378">Hydrolase</keyword>
<organism evidence="5 6">
    <name type="scientific">Kouleothrix aurantiaca</name>
    <dbReference type="NCBI Taxonomy" id="186479"/>
    <lineage>
        <taxon>Bacteria</taxon>
        <taxon>Bacillati</taxon>
        <taxon>Chloroflexota</taxon>
        <taxon>Chloroflexia</taxon>
        <taxon>Chloroflexales</taxon>
        <taxon>Roseiflexineae</taxon>
        <taxon>Roseiflexaceae</taxon>
        <taxon>Kouleothrix</taxon>
    </lineage>
</organism>
<accession>A0A0N8PS83</accession>
<dbReference type="AlphaFoldDB" id="A0A0N8PS83"/>
<feature type="domain" description="Glycosyl hydrolase family 13 catalytic" evidence="4">
    <location>
        <begin position="13"/>
        <end position="423"/>
    </location>
</feature>